<dbReference type="PANTHER" id="PTHR12733">
    <property type="entry name" value="MITOCHONDRIAL ATP SYNTHASE B CHAIN"/>
    <property type="match status" value="1"/>
</dbReference>
<evidence type="ECO:0000256" key="2">
    <source>
        <dbReference type="ARBA" id="ARBA00022547"/>
    </source>
</evidence>
<dbReference type="PANTHER" id="PTHR12733:SF3">
    <property type="entry name" value="ATP SYNTHASE F(0) COMPLEX SUBUNIT B1, MITOCHONDRIAL"/>
    <property type="match status" value="1"/>
</dbReference>
<comment type="subcellular location">
    <subcellularLocation>
        <location evidence="8">Mitochondrion</location>
    </subcellularLocation>
    <subcellularLocation>
        <location evidence="8">Mitochondrion inner membrane</location>
    </subcellularLocation>
</comment>
<dbReference type="Pfam" id="PF05405">
    <property type="entry name" value="Mt_ATP-synt_B"/>
    <property type="match status" value="1"/>
</dbReference>
<dbReference type="AlphaFoldDB" id="A0A2T0FEK2"/>
<sequence>MMSMRSLRPLTVAGGRKALQQRSVMGVAAQASRFYSTQDPKAKAQSIIDALPGNSVLSKSGILATGFAAATYAVANSLYVVNAETVLLTCFFGFIAVVSKTAAPGYKVWAEGHVNHIKNTLNKAREDHVVAVQNRIDNVEKHGDVVSTTKDLFAISKQTVELEAKAFELKQQVDLAKEAKEVLDSWVRWEAQIRAREQSDLYAAVIAKVDKALESDKFQKDNLNQAVAEIERLFKKN</sequence>
<keyword evidence="3 8" id="KW-0375">Hydrogen ion transport</keyword>
<dbReference type="EMBL" id="NDIQ01000001">
    <property type="protein sequence ID" value="PRT53405.1"/>
    <property type="molecule type" value="Genomic_DNA"/>
</dbReference>
<organism evidence="9 10">
    <name type="scientific">Wickerhamiella sorbophila</name>
    <dbReference type="NCBI Taxonomy" id="45607"/>
    <lineage>
        <taxon>Eukaryota</taxon>
        <taxon>Fungi</taxon>
        <taxon>Dikarya</taxon>
        <taxon>Ascomycota</taxon>
        <taxon>Saccharomycotina</taxon>
        <taxon>Dipodascomycetes</taxon>
        <taxon>Dipodascales</taxon>
        <taxon>Trichomonascaceae</taxon>
        <taxon>Wickerhamiella</taxon>
    </lineage>
</organism>
<dbReference type="STRING" id="45607.A0A2T0FEK2"/>
<dbReference type="GeneID" id="36514774"/>
<evidence type="ECO:0000256" key="1">
    <source>
        <dbReference type="ARBA" id="ARBA00022448"/>
    </source>
</evidence>
<dbReference type="InterPro" id="IPR013837">
    <property type="entry name" value="ATP_synth_F0_suB"/>
</dbReference>
<dbReference type="OrthoDB" id="67388at2759"/>
<dbReference type="Gene3D" id="1.20.5.2210">
    <property type="match status" value="1"/>
</dbReference>
<comment type="similarity">
    <text evidence="8">Belongs to the eukaryotic ATPase B chain family.</text>
</comment>
<evidence type="ECO:0000313" key="10">
    <source>
        <dbReference type="Proteomes" id="UP000238350"/>
    </source>
</evidence>
<name>A0A2T0FEK2_9ASCO</name>
<gene>
    <name evidence="9" type="ORF">B9G98_01025</name>
</gene>
<evidence type="ECO:0000256" key="4">
    <source>
        <dbReference type="ARBA" id="ARBA00022792"/>
    </source>
</evidence>
<keyword evidence="1 8" id="KW-0813">Transport</keyword>
<evidence type="ECO:0000313" key="9">
    <source>
        <dbReference type="EMBL" id="PRT53405.1"/>
    </source>
</evidence>
<evidence type="ECO:0000256" key="5">
    <source>
        <dbReference type="ARBA" id="ARBA00023065"/>
    </source>
</evidence>
<keyword evidence="4 8" id="KW-0999">Mitochondrion inner membrane</keyword>
<keyword evidence="10" id="KW-1185">Reference proteome</keyword>
<dbReference type="RefSeq" id="XP_024663351.1">
    <property type="nucleotide sequence ID" value="XM_024807583.1"/>
</dbReference>
<evidence type="ECO:0000256" key="3">
    <source>
        <dbReference type="ARBA" id="ARBA00022781"/>
    </source>
</evidence>
<proteinExistence type="inferred from homology"/>
<protein>
    <recommendedName>
        <fullName evidence="8">ATP synthase subunit 4</fullName>
    </recommendedName>
</protein>
<dbReference type="GO" id="GO:0005743">
    <property type="term" value="C:mitochondrial inner membrane"/>
    <property type="evidence" value="ECO:0007669"/>
    <property type="project" value="UniProtKB-SubCell"/>
</dbReference>
<evidence type="ECO:0000256" key="7">
    <source>
        <dbReference type="ARBA" id="ARBA00023136"/>
    </source>
</evidence>
<dbReference type="GO" id="GO:0045259">
    <property type="term" value="C:proton-transporting ATP synthase complex"/>
    <property type="evidence" value="ECO:0007669"/>
    <property type="project" value="UniProtKB-KW"/>
</dbReference>
<keyword evidence="6 8" id="KW-0496">Mitochondrion</keyword>
<keyword evidence="7 8" id="KW-0472">Membrane</keyword>
<keyword evidence="2 8" id="KW-0138">CF(0)</keyword>
<dbReference type="GO" id="GO:0046933">
    <property type="term" value="F:proton-transporting ATP synthase activity, rotational mechanism"/>
    <property type="evidence" value="ECO:0007669"/>
    <property type="project" value="TreeGrafter"/>
</dbReference>
<evidence type="ECO:0000256" key="8">
    <source>
        <dbReference type="RuleBase" id="RU368017"/>
    </source>
</evidence>
<evidence type="ECO:0000256" key="6">
    <source>
        <dbReference type="ARBA" id="ARBA00023128"/>
    </source>
</evidence>
<dbReference type="SUPFAM" id="SSF161060">
    <property type="entry name" value="ATP synthase B chain-like"/>
    <property type="match status" value="1"/>
</dbReference>
<dbReference type="InterPro" id="IPR008688">
    <property type="entry name" value="ATP_synth_Bsub_B/MI25"/>
</dbReference>
<dbReference type="Proteomes" id="UP000238350">
    <property type="component" value="Unassembled WGS sequence"/>
</dbReference>
<accession>A0A2T0FEK2</accession>
<comment type="function">
    <text evidence="8">Subunit b, of the mitochondrial membrane ATP synthase complex (F(1)F(0) ATP synthase or Complex V) that produces ATP from ADP in the presence of a proton gradient across the membrane which is generated by electron transport complexes of the respiratory chain. ATP synthase complex consist of a soluble F(1) head domain - the catalytic core - and a membrane F(1) domain - the membrane proton channel. These two domains are linked by a central stalk rotating inside the F(1) region and a stationary peripheral stalk. During catalysis, ATP synthesis in the catalytic domain of F(1) is coupled via a rotary mechanism of the central stalk subunits to proton translocation. In vivo, can only synthesize ATP although its ATP hydrolase activity can be activated artificially in vitro. Part of the complex F(0) domain. Part of the complex F(0) domain and the peripheric stalk, which acts as a stator to hold the catalytic alpha(3)beta(3) subcomplex and subunit a/ATP6 static relative to the rotary elements.</text>
</comment>
<reference evidence="9 10" key="1">
    <citation type="submission" date="2017-04" db="EMBL/GenBank/DDBJ databases">
        <title>Genome sequencing of [Candida] sorbophila.</title>
        <authorList>
            <person name="Ahn J.O."/>
        </authorList>
    </citation>
    <scope>NUCLEOTIDE SEQUENCE [LARGE SCALE GENOMIC DNA]</scope>
    <source>
        <strain evidence="9 10">DS02</strain>
    </source>
</reference>
<comment type="subunit">
    <text evidence="8">F-type ATPases have 2 components, CF(1) - the catalytic core - and CF(0) - the membrane proton channel. In yeast, the dimeric form of ATP synthase consists of 17 polypeptides: alpha, beta, gamma, delta, epsilon, 4 (B), 5 (OSCP), 6 (A), 8, 9 (C), d, E (Tim11), f, g, h, i/j and k.</text>
</comment>
<comment type="caution">
    <text evidence="9">The sequence shown here is derived from an EMBL/GenBank/DDBJ whole genome shotgun (WGS) entry which is preliminary data.</text>
</comment>
<keyword evidence="5 8" id="KW-0406">Ion transport</keyword>